<keyword evidence="10 12" id="KW-0486">Methionine biosynthesis</keyword>
<evidence type="ECO:0000256" key="3">
    <source>
        <dbReference type="ARBA" id="ARBA00022563"/>
    </source>
</evidence>
<dbReference type="PANTHER" id="PTHR48099:SF5">
    <property type="entry name" value="C-1-TETRAHYDROFOLATE SYNTHASE, CYTOPLASMIC"/>
    <property type="match status" value="1"/>
</dbReference>
<keyword evidence="11 12" id="KW-0511">Multifunctional enzyme</keyword>
<evidence type="ECO:0000256" key="1">
    <source>
        <dbReference type="ARBA" id="ARBA00004777"/>
    </source>
</evidence>
<comment type="function">
    <text evidence="12">Catalyzes the oxidation of 5,10-methylenetetrahydrofolate to 5,10-methenyltetrahydrofolate and then the hydrolysis of 5,10-methenyltetrahydrofolate to 10-formyltetrahydrofolate.</text>
</comment>
<keyword evidence="7 12" id="KW-0521">NADP</keyword>
<accession>A0A0R1JBE8</accession>
<feature type="domain" description="Tetrahydrofolate dehydrogenase/cyclohydrolase catalytic" evidence="13">
    <location>
        <begin position="7"/>
        <end position="121"/>
    </location>
</feature>
<evidence type="ECO:0000256" key="8">
    <source>
        <dbReference type="ARBA" id="ARBA00023002"/>
    </source>
</evidence>
<evidence type="ECO:0000256" key="6">
    <source>
        <dbReference type="ARBA" id="ARBA00022801"/>
    </source>
</evidence>
<dbReference type="InterPro" id="IPR020631">
    <property type="entry name" value="THF_DH/CycHdrlase_NAD-bd_dom"/>
</dbReference>
<keyword evidence="3 12" id="KW-0554">One-carbon metabolism</keyword>
<dbReference type="Gene3D" id="3.40.50.10860">
    <property type="entry name" value="Leucine Dehydrogenase, chain A, domain 1"/>
    <property type="match status" value="1"/>
</dbReference>
<evidence type="ECO:0000256" key="2">
    <source>
        <dbReference type="ARBA" id="ARBA00011738"/>
    </source>
</evidence>
<dbReference type="InterPro" id="IPR046346">
    <property type="entry name" value="Aminoacid_DH-like_N_sf"/>
</dbReference>
<dbReference type="GO" id="GO:0004488">
    <property type="term" value="F:methylenetetrahydrofolate dehydrogenase (NADP+) activity"/>
    <property type="evidence" value="ECO:0007669"/>
    <property type="project" value="UniProtKB-UniRule"/>
</dbReference>
<organism evidence="15 16">
    <name type="scientific">Companilactobacillus tucceti DSM 20183</name>
    <dbReference type="NCBI Taxonomy" id="1423811"/>
    <lineage>
        <taxon>Bacteria</taxon>
        <taxon>Bacillati</taxon>
        <taxon>Bacillota</taxon>
        <taxon>Bacilli</taxon>
        <taxon>Lactobacillales</taxon>
        <taxon>Lactobacillaceae</taxon>
        <taxon>Companilactobacillus</taxon>
    </lineage>
</organism>
<evidence type="ECO:0000256" key="11">
    <source>
        <dbReference type="ARBA" id="ARBA00023268"/>
    </source>
</evidence>
<evidence type="ECO:0000313" key="16">
    <source>
        <dbReference type="Proteomes" id="UP000050929"/>
    </source>
</evidence>
<dbReference type="InterPro" id="IPR000672">
    <property type="entry name" value="THF_DH/CycHdrlase"/>
</dbReference>
<evidence type="ECO:0000256" key="5">
    <source>
        <dbReference type="ARBA" id="ARBA00022755"/>
    </source>
</evidence>
<comment type="caution">
    <text evidence="15">The sequence shown here is derived from an EMBL/GenBank/DDBJ whole genome shotgun (WGS) entry which is preliminary data.</text>
</comment>
<dbReference type="FunFam" id="3.40.50.720:FF:000094">
    <property type="entry name" value="Bifunctional protein FolD"/>
    <property type="match status" value="1"/>
</dbReference>
<dbReference type="PANTHER" id="PTHR48099">
    <property type="entry name" value="C-1-TETRAHYDROFOLATE SYNTHASE, CYTOPLASMIC-RELATED"/>
    <property type="match status" value="1"/>
</dbReference>
<dbReference type="PROSITE" id="PS00767">
    <property type="entry name" value="THF_DHG_CYH_2"/>
    <property type="match status" value="1"/>
</dbReference>
<evidence type="ECO:0000256" key="12">
    <source>
        <dbReference type="HAMAP-Rule" id="MF_01576"/>
    </source>
</evidence>
<keyword evidence="9 12" id="KW-0368">Histidine biosynthesis</keyword>
<keyword evidence="8 12" id="KW-0560">Oxidoreductase</keyword>
<dbReference type="PROSITE" id="PS00766">
    <property type="entry name" value="THF_DHG_CYH_1"/>
    <property type="match status" value="1"/>
</dbReference>
<dbReference type="GO" id="GO:0006164">
    <property type="term" value="P:purine nucleotide biosynthetic process"/>
    <property type="evidence" value="ECO:0007669"/>
    <property type="project" value="UniProtKB-KW"/>
</dbReference>
<dbReference type="GO" id="GO:0005829">
    <property type="term" value="C:cytosol"/>
    <property type="evidence" value="ECO:0007669"/>
    <property type="project" value="TreeGrafter"/>
</dbReference>
<evidence type="ECO:0000313" key="15">
    <source>
        <dbReference type="EMBL" id="KRK65636.1"/>
    </source>
</evidence>
<dbReference type="PATRIC" id="fig|1423811.3.peg.79"/>
<dbReference type="EMBL" id="AZDG01000001">
    <property type="protein sequence ID" value="KRK65636.1"/>
    <property type="molecule type" value="Genomic_DNA"/>
</dbReference>
<evidence type="ECO:0000256" key="9">
    <source>
        <dbReference type="ARBA" id="ARBA00023102"/>
    </source>
</evidence>
<comment type="catalytic activity">
    <reaction evidence="12">
        <text>(6R)-5,10-methenyltetrahydrofolate + H2O = (6R)-10-formyltetrahydrofolate + H(+)</text>
        <dbReference type="Rhea" id="RHEA:23700"/>
        <dbReference type="ChEBI" id="CHEBI:15377"/>
        <dbReference type="ChEBI" id="CHEBI:15378"/>
        <dbReference type="ChEBI" id="CHEBI:57455"/>
        <dbReference type="ChEBI" id="CHEBI:195366"/>
        <dbReference type="EC" id="3.5.4.9"/>
    </reaction>
</comment>
<dbReference type="STRING" id="1423811.FC72_GL000079"/>
<keyword evidence="4 12" id="KW-0028">Amino-acid biosynthesis</keyword>
<evidence type="ECO:0000259" key="14">
    <source>
        <dbReference type="Pfam" id="PF02882"/>
    </source>
</evidence>
<comment type="caution">
    <text evidence="12">Lacks conserved residue(s) required for the propagation of feature annotation.</text>
</comment>
<feature type="domain" description="Tetrahydrofolate dehydrogenase/cyclohydrolase NAD(P)-binding" evidence="14">
    <location>
        <begin position="140"/>
        <end position="280"/>
    </location>
</feature>
<gene>
    <name evidence="12" type="primary">folD</name>
    <name evidence="15" type="ORF">FC72_GL000079</name>
</gene>
<dbReference type="SUPFAM" id="SSF53223">
    <property type="entry name" value="Aminoacid dehydrogenase-like, N-terminal domain"/>
    <property type="match status" value="1"/>
</dbReference>
<dbReference type="Proteomes" id="UP000050929">
    <property type="component" value="Unassembled WGS sequence"/>
</dbReference>
<comment type="similarity">
    <text evidence="12">Belongs to the tetrahydrofolate dehydrogenase/cyclohydrolase family.</text>
</comment>
<feature type="binding site" evidence="12">
    <location>
        <begin position="166"/>
        <end position="168"/>
    </location>
    <ligand>
        <name>NADP(+)</name>
        <dbReference type="ChEBI" id="CHEBI:58349"/>
    </ligand>
</feature>
<comment type="pathway">
    <text evidence="1 12">One-carbon metabolism; tetrahydrofolate interconversion.</text>
</comment>
<evidence type="ECO:0000256" key="4">
    <source>
        <dbReference type="ARBA" id="ARBA00022605"/>
    </source>
</evidence>
<keyword evidence="6 12" id="KW-0378">Hydrolase</keyword>
<dbReference type="GO" id="GO:0009086">
    <property type="term" value="P:methionine biosynthetic process"/>
    <property type="evidence" value="ECO:0007669"/>
    <property type="project" value="UniProtKB-KW"/>
</dbReference>
<proteinExistence type="inferred from homology"/>
<dbReference type="HAMAP" id="MF_01576">
    <property type="entry name" value="THF_DHG_CYH"/>
    <property type="match status" value="1"/>
</dbReference>
<dbReference type="CDD" id="cd01080">
    <property type="entry name" value="NAD_bind_m-THF_DH_Cyclohyd"/>
    <property type="match status" value="1"/>
</dbReference>
<sequence>MNEMEILDGKKVASALDEKMTDRVANLKKQNITPGLAVILVGDNKASSIYVRNKKRRAEKLGINFQLIHFDASVTENELLEKIDQLNHDDSIDGFIVQLPLPDHIDEDKVIDAIDSKKDVDGFAPNNVGSLWIGEPHTLPATASGILMMLDFYNVDLDGKNVVIIGRSNIVGKPVAAMMLAKNATVTITHSHTKNLSEIAKRADVLVVAIGQAKFVNKDFVKDGAVVVDVGMDHDENGKLCGDVDFDNVKDTVSMISPVPGGVGPMTITALVDQVITLAEGRANG</sequence>
<evidence type="ECO:0000256" key="7">
    <source>
        <dbReference type="ARBA" id="ARBA00022857"/>
    </source>
</evidence>
<dbReference type="FunFam" id="3.40.50.10860:FF:000005">
    <property type="entry name" value="C-1-tetrahydrofolate synthase, cytoplasmic, putative"/>
    <property type="match status" value="1"/>
</dbReference>
<dbReference type="AlphaFoldDB" id="A0A0R1JBE8"/>
<keyword evidence="5 12" id="KW-0658">Purine biosynthesis</keyword>
<comment type="catalytic activity">
    <reaction evidence="12">
        <text>(6R)-5,10-methylene-5,6,7,8-tetrahydrofolate + NADP(+) = (6R)-5,10-methenyltetrahydrofolate + NADPH</text>
        <dbReference type="Rhea" id="RHEA:22812"/>
        <dbReference type="ChEBI" id="CHEBI:15636"/>
        <dbReference type="ChEBI" id="CHEBI:57455"/>
        <dbReference type="ChEBI" id="CHEBI:57783"/>
        <dbReference type="ChEBI" id="CHEBI:58349"/>
        <dbReference type="EC" id="1.5.1.5"/>
    </reaction>
</comment>
<dbReference type="GO" id="GO:0035999">
    <property type="term" value="P:tetrahydrofolate interconversion"/>
    <property type="evidence" value="ECO:0007669"/>
    <property type="project" value="UniProtKB-UniRule"/>
</dbReference>
<dbReference type="EC" id="1.5.1.5" evidence="12"/>
<protein>
    <recommendedName>
        <fullName evidence="12">Bifunctional protein FolD</fullName>
    </recommendedName>
    <domain>
        <recommendedName>
            <fullName evidence="12">Methylenetetrahydrofolate dehydrogenase</fullName>
            <ecNumber evidence="12">1.5.1.5</ecNumber>
        </recommendedName>
    </domain>
    <domain>
        <recommendedName>
            <fullName evidence="12">Methenyltetrahydrofolate cyclohydrolase</fullName>
            <ecNumber evidence="12">3.5.4.9</ecNumber>
        </recommendedName>
    </domain>
</protein>
<dbReference type="GO" id="GO:0000105">
    <property type="term" value="P:L-histidine biosynthetic process"/>
    <property type="evidence" value="ECO:0007669"/>
    <property type="project" value="UniProtKB-KW"/>
</dbReference>
<dbReference type="InterPro" id="IPR020867">
    <property type="entry name" value="THF_DH/CycHdrlase_CS"/>
</dbReference>
<dbReference type="EC" id="3.5.4.9" evidence="12"/>
<dbReference type="Pfam" id="PF02882">
    <property type="entry name" value="THF_DHG_CYH_C"/>
    <property type="match status" value="1"/>
</dbReference>
<dbReference type="InterPro" id="IPR036291">
    <property type="entry name" value="NAD(P)-bd_dom_sf"/>
</dbReference>
<dbReference type="GO" id="GO:0004477">
    <property type="term" value="F:methenyltetrahydrofolate cyclohydrolase activity"/>
    <property type="evidence" value="ECO:0007669"/>
    <property type="project" value="UniProtKB-UniRule"/>
</dbReference>
<dbReference type="UniPathway" id="UPA00193"/>
<keyword evidence="16" id="KW-1185">Reference proteome</keyword>
<evidence type="ECO:0000259" key="13">
    <source>
        <dbReference type="Pfam" id="PF00763"/>
    </source>
</evidence>
<dbReference type="Pfam" id="PF00763">
    <property type="entry name" value="THF_DHG_CYH"/>
    <property type="match status" value="1"/>
</dbReference>
<dbReference type="SUPFAM" id="SSF51735">
    <property type="entry name" value="NAD(P)-binding Rossmann-fold domains"/>
    <property type="match status" value="1"/>
</dbReference>
<name>A0A0R1JBE8_9LACO</name>
<dbReference type="PRINTS" id="PR00085">
    <property type="entry name" value="THFDHDRGNASE"/>
</dbReference>
<comment type="subunit">
    <text evidence="2 12">Homodimer.</text>
</comment>
<evidence type="ECO:0000256" key="10">
    <source>
        <dbReference type="ARBA" id="ARBA00023167"/>
    </source>
</evidence>
<dbReference type="Gene3D" id="3.40.50.720">
    <property type="entry name" value="NAD(P)-binding Rossmann-like Domain"/>
    <property type="match status" value="1"/>
</dbReference>
<reference evidence="15 16" key="1">
    <citation type="journal article" date="2015" name="Genome Announc.">
        <title>Expanding the biotechnology potential of lactobacilli through comparative genomics of 213 strains and associated genera.</title>
        <authorList>
            <person name="Sun Z."/>
            <person name="Harris H.M."/>
            <person name="McCann A."/>
            <person name="Guo C."/>
            <person name="Argimon S."/>
            <person name="Zhang W."/>
            <person name="Yang X."/>
            <person name="Jeffery I.B."/>
            <person name="Cooney J.C."/>
            <person name="Kagawa T.F."/>
            <person name="Liu W."/>
            <person name="Song Y."/>
            <person name="Salvetti E."/>
            <person name="Wrobel A."/>
            <person name="Rasinkangas P."/>
            <person name="Parkhill J."/>
            <person name="Rea M.C."/>
            <person name="O'Sullivan O."/>
            <person name="Ritari J."/>
            <person name="Douillard F.P."/>
            <person name="Paul Ross R."/>
            <person name="Yang R."/>
            <person name="Briner A.E."/>
            <person name="Felis G.E."/>
            <person name="de Vos W.M."/>
            <person name="Barrangou R."/>
            <person name="Klaenhammer T.R."/>
            <person name="Caufield P.W."/>
            <person name="Cui Y."/>
            <person name="Zhang H."/>
            <person name="O'Toole P.W."/>
        </authorList>
    </citation>
    <scope>NUCLEOTIDE SEQUENCE [LARGE SCALE GENOMIC DNA]</scope>
    <source>
        <strain evidence="15 16">DSM 20183</strain>
    </source>
</reference>
<dbReference type="InterPro" id="IPR020630">
    <property type="entry name" value="THF_DH/CycHdrlase_cat_dom"/>
</dbReference>